<organism evidence="3 4">
    <name type="scientific">Dendrobium thyrsiflorum</name>
    <name type="common">Pinecone-like raceme dendrobium</name>
    <name type="synonym">Orchid</name>
    <dbReference type="NCBI Taxonomy" id="117978"/>
    <lineage>
        <taxon>Eukaryota</taxon>
        <taxon>Viridiplantae</taxon>
        <taxon>Streptophyta</taxon>
        <taxon>Embryophyta</taxon>
        <taxon>Tracheophyta</taxon>
        <taxon>Spermatophyta</taxon>
        <taxon>Magnoliopsida</taxon>
        <taxon>Liliopsida</taxon>
        <taxon>Asparagales</taxon>
        <taxon>Orchidaceae</taxon>
        <taxon>Epidendroideae</taxon>
        <taxon>Malaxideae</taxon>
        <taxon>Dendrobiinae</taxon>
        <taxon>Dendrobium</taxon>
    </lineage>
</organism>
<gene>
    <name evidence="3" type="ORF">M5K25_015764</name>
</gene>
<dbReference type="PANTHER" id="PTHR46033">
    <property type="entry name" value="PROTEIN MAIN-LIKE 2"/>
    <property type="match status" value="1"/>
</dbReference>
<sequence>MWALSVSWSVVKGDRERERDVGGDLSEGACSIVRRWDVCVAEGEGWKGRLAGGLWIGRLSGIRYVLDDLAGSEHMLTGSLLLKGKSHKEEYLTLRGNSFHSAFIYPHYMKQRVSCIDVKKGTKKLYWVNWPRKMFNWSRPEGMPRSEPNEEAIWTMIDGHDPHGTADMADRLEQHEEMLRGRSVYGEFFVRSSLLPHSELDPSVYEDPAEWVTTIKLQCGDYNPLESSIAQVSSGMCDVLEPAADTVEQVGHSRLLSHRQLQPTTPEWPRDSPVGQLSKPARGYVPWARYVLRAHKSVLKKAGIYEAVYASMFSFESIPHSWMKGVIEFWDPTTNTCWVGSEELTMTLWELQAVSGLPIFGRRYEECIPPDEELFRRRPSSNKSKRGELILPTVLPAALSHYRRVCKEAKLSRRSRATIPMDIWIRSFIREDELSQATVFLQDPFELGGQYIEDLSEELAEPFTDIGYMSPALPGMSEELFLVGFLVCWLCTFVLPGKGGAIRCNALLAASLLSYGERLSLAPVVLNKIFRTFRTISEDHMLDGHDTVLPWQYIYAWVHIHIQGAFSCLEYPSYFSHRGYPIIMQLLRASSTLEQERVRLFFFAPHLVADRFRLVHQPELGSLPSNLMGVDIPDDIDRHGRYTLLFKGRSLQVAEYFISMRPGWLCYRYGQSVTLERYQPNRTARQFGLSQATAYESLPLLPGVTDVSGMNTVPAETRMYVASLMWIHLLRLGTGSRFRIAPPGSLTGVSYTRLTWVKLSYAPFMEHGARKYERRVRSLGAPRGQRSRRGSAQARTSEGRQNDQHATEGTISSPSRVRTREPSPSYANVPSSGRRRVRSRPMEPPRASADWTASPLPQQLLPQDEVPFDSYRMSVDARHVPFDDYERSFSSMHIPSPIPEAGFSFVETLFPTDPSSSYWPGETSAARESPPAGGSGVSEYTPSFFELAPVVEAPVIDSPPAHFMESSTLPEGADYQSEIFCHIPRFPDTRNTDMRDQSVQFLREVISRLHPGSPESLDQFMNTANATLGVLAQVGLESEDMTYLEGLCREAEFYVRRLKSLSIIRTRVLLPDLREKVRIRREAADAAHDKFTKSADAMRRYNQRSASTSAEVDKLSSKIKNLWREIRDSMSCKVDLQAELEGQTRIIERERNRYQICHRALQDAEAALTQASEELHVAETEYQTLAEIMSQLQDLQSRLL</sequence>
<feature type="region of interest" description="Disordered" evidence="2">
    <location>
        <begin position="776"/>
        <end position="853"/>
    </location>
</feature>
<evidence type="ECO:0000313" key="4">
    <source>
        <dbReference type="Proteomes" id="UP001552299"/>
    </source>
</evidence>
<name>A0ABD0UY92_DENTH</name>
<dbReference type="EMBL" id="JANQDX010000012">
    <property type="protein sequence ID" value="KAL0915352.1"/>
    <property type="molecule type" value="Genomic_DNA"/>
</dbReference>
<evidence type="ECO:0000256" key="2">
    <source>
        <dbReference type="SAM" id="MobiDB-lite"/>
    </source>
</evidence>
<dbReference type="AlphaFoldDB" id="A0ABD0UY92"/>
<evidence type="ECO:0008006" key="5">
    <source>
        <dbReference type="Google" id="ProtNLM"/>
    </source>
</evidence>
<feature type="coiled-coil region" evidence="1">
    <location>
        <begin position="1133"/>
        <end position="1188"/>
    </location>
</feature>
<keyword evidence="1" id="KW-0175">Coiled coil</keyword>
<evidence type="ECO:0000313" key="3">
    <source>
        <dbReference type="EMBL" id="KAL0915352.1"/>
    </source>
</evidence>
<protein>
    <recommendedName>
        <fullName evidence="5">Aminotransferase-like plant mobile domain-containing protein</fullName>
    </recommendedName>
</protein>
<reference evidence="3 4" key="1">
    <citation type="journal article" date="2024" name="Plant Biotechnol. J.">
        <title>Dendrobium thyrsiflorum genome and its molecular insights into genes involved in important horticultural traits.</title>
        <authorList>
            <person name="Chen B."/>
            <person name="Wang J.Y."/>
            <person name="Zheng P.J."/>
            <person name="Li K.L."/>
            <person name="Liang Y.M."/>
            <person name="Chen X.F."/>
            <person name="Zhang C."/>
            <person name="Zhao X."/>
            <person name="He X."/>
            <person name="Zhang G.Q."/>
            <person name="Liu Z.J."/>
            <person name="Xu Q."/>
        </authorList>
    </citation>
    <scope>NUCLEOTIDE SEQUENCE [LARGE SCALE GENOMIC DNA]</scope>
    <source>
        <strain evidence="3">GZMU011</strain>
    </source>
</reference>
<feature type="compositionally biased region" description="Polar residues" evidence="2">
    <location>
        <begin position="807"/>
        <end position="816"/>
    </location>
</feature>
<accession>A0ABD0UY92</accession>
<comment type="caution">
    <text evidence="3">The sequence shown here is derived from an EMBL/GenBank/DDBJ whole genome shotgun (WGS) entry which is preliminary data.</text>
</comment>
<dbReference type="PANTHER" id="PTHR46033:SF80">
    <property type="entry name" value="PROTEIN MAIN-LIKE 2-LIKE"/>
    <property type="match status" value="1"/>
</dbReference>
<feature type="compositionally biased region" description="Basic and acidic residues" evidence="2">
    <location>
        <begin position="797"/>
        <end position="806"/>
    </location>
</feature>
<dbReference type="Proteomes" id="UP001552299">
    <property type="component" value="Unassembled WGS sequence"/>
</dbReference>
<keyword evidence="4" id="KW-1185">Reference proteome</keyword>
<proteinExistence type="predicted"/>
<dbReference type="InterPro" id="IPR044824">
    <property type="entry name" value="MAIN-like"/>
</dbReference>
<evidence type="ECO:0000256" key="1">
    <source>
        <dbReference type="SAM" id="Coils"/>
    </source>
</evidence>
<feature type="region of interest" description="Disordered" evidence="2">
    <location>
        <begin position="916"/>
        <end position="938"/>
    </location>
</feature>